<evidence type="ECO:0000256" key="5">
    <source>
        <dbReference type="ARBA" id="ARBA00023136"/>
    </source>
</evidence>
<evidence type="ECO:0000313" key="8">
    <source>
        <dbReference type="Proteomes" id="UP001595848"/>
    </source>
</evidence>
<keyword evidence="4 6" id="KW-1133">Transmembrane helix</keyword>
<dbReference type="PANTHER" id="PTHR23427:SF2">
    <property type="entry name" value="SURFEIT LOCUS PROTEIN 1"/>
    <property type="match status" value="1"/>
</dbReference>
<feature type="transmembrane region" description="Helical" evidence="6">
    <location>
        <begin position="234"/>
        <end position="253"/>
    </location>
</feature>
<evidence type="ECO:0000256" key="1">
    <source>
        <dbReference type="ARBA" id="ARBA00004370"/>
    </source>
</evidence>
<reference evidence="8" key="1">
    <citation type="journal article" date="2019" name="Int. J. Syst. Evol. Microbiol.">
        <title>The Global Catalogue of Microorganisms (GCM) 10K type strain sequencing project: providing services to taxonomists for standard genome sequencing and annotation.</title>
        <authorList>
            <consortium name="The Broad Institute Genomics Platform"/>
            <consortium name="The Broad Institute Genome Sequencing Center for Infectious Disease"/>
            <person name="Wu L."/>
            <person name="Ma J."/>
        </authorList>
    </citation>
    <scope>NUCLEOTIDE SEQUENCE [LARGE SCALE GENOMIC DNA]</scope>
    <source>
        <strain evidence="8">LMG 24813</strain>
    </source>
</reference>
<dbReference type="Proteomes" id="UP001595848">
    <property type="component" value="Unassembled WGS sequence"/>
</dbReference>
<evidence type="ECO:0000256" key="4">
    <source>
        <dbReference type="ARBA" id="ARBA00022989"/>
    </source>
</evidence>
<keyword evidence="3 6" id="KW-0812">Transmembrane</keyword>
<sequence length="267" mass="28834">MTATSSIAPKRTLATLVVLAALLAIFVEAGRWQLRRADERRAIGQQISAASSHAPLQLQAGTPPAEFIKWRSALASGTWVNAATVLVENRSFEGRPGLWVATPLLLDAGSRSAVVVLRGWIPSPIGPEARLQAIPAPTAPVTLQGTMTDQVPRLFELWSLEHRHAGKMPARLPAPGQEPPRVQNIDLAAYAQASGLKLLPVVVEQTSDDGSGFVRQWPQPSQDANQNISYAMQWFSFAAIAAIAWLVTLARALRRRRASGAQPGRQP</sequence>
<name>A0ABV8NZW4_9BURK</name>
<dbReference type="EMBL" id="JBHSBV010000003">
    <property type="protein sequence ID" value="MFC4201012.1"/>
    <property type="molecule type" value="Genomic_DNA"/>
</dbReference>
<comment type="subcellular location">
    <subcellularLocation>
        <location evidence="6">Cell membrane</location>
        <topology evidence="6">Multi-pass membrane protein</topology>
    </subcellularLocation>
    <subcellularLocation>
        <location evidence="1">Membrane</location>
    </subcellularLocation>
</comment>
<evidence type="ECO:0000313" key="7">
    <source>
        <dbReference type="EMBL" id="MFC4201012.1"/>
    </source>
</evidence>
<evidence type="ECO:0000256" key="3">
    <source>
        <dbReference type="ARBA" id="ARBA00022692"/>
    </source>
</evidence>
<dbReference type="PROSITE" id="PS50895">
    <property type="entry name" value="SURF1"/>
    <property type="match status" value="1"/>
</dbReference>
<keyword evidence="8" id="KW-1185">Reference proteome</keyword>
<dbReference type="InterPro" id="IPR045214">
    <property type="entry name" value="Surf1/Surf4"/>
</dbReference>
<keyword evidence="6" id="KW-1003">Cell membrane</keyword>
<comment type="similarity">
    <text evidence="2 6">Belongs to the SURF1 family.</text>
</comment>
<accession>A0ABV8NZW4</accession>
<dbReference type="RefSeq" id="WP_217963637.1">
    <property type="nucleotide sequence ID" value="NZ_JAHTBN010000002.1"/>
</dbReference>
<organism evidence="7 8">
    <name type="scientific">Candidimonas humi</name>
    <dbReference type="NCBI Taxonomy" id="683355"/>
    <lineage>
        <taxon>Bacteria</taxon>
        <taxon>Pseudomonadati</taxon>
        <taxon>Pseudomonadota</taxon>
        <taxon>Betaproteobacteria</taxon>
        <taxon>Burkholderiales</taxon>
        <taxon>Alcaligenaceae</taxon>
        <taxon>Candidimonas</taxon>
    </lineage>
</organism>
<comment type="caution">
    <text evidence="6">Lacks conserved residue(s) required for the propagation of feature annotation.</text>
</comment>
<protein>
    <recommendedName>
        <fullName evidence="6">SURF1-like protein</fullName>
    </recommendedName>
</protein>
<evidence type="ECO:0000256" key="2">
    <source>
        <dbReference type="ARBA" id="ARBA00007165"/>
    </source>
</evidence>
<dbReference type="InterPro" id="IPR002994">
    <property type="entry name" value="Surf1/Shy1"/>
</dbReference>
<gene>
    <name evidence="7" type="ORF">ACFOY1_08605</name>
</gene>
<dbReference type="CDD" id="cd06662">
    <property type="entry name" value="SURF1"/>
    <property type="match status" value="1"/>
</dbReference>
<proteinExistence type="inferred from homology"/>
<keyword evidence="5 6" id="KW-0472">Membrane</keyword>
<dbReference type="PANTHER" id="PTHR23427">
    <property type="entry name" value="SURFEIT LOCUS PROTEIN"/>
    <property type="match status" value="1"/>
</dbReference>
<comment type="caution">
    <text evidence="7">The sequence shown here is derived from an EMBL/GenBank/DDBJ whole genome shotgun (WGS) entry which is preliminary data.</text>
</comment>
<dbReference type="Pfam" id="PF02104">
    <property type="entry name" value="SURF1"/>
    <property type="match status" value="1"/>
</dbReference>
<evidence type="ECO:0000256" key="6">
    <source>
        <dbReference type="RuleBase" id="RU363076"/>
    </source>
</evidence>